<keyword evidence="3" id="KW-1185">Reference proteome</keyword>
<feature type="compositionally biased region" description="Polar residues" evidence="1">
    <location>
        <begin position="371"/>
        <end position="382"/>
    </location>
</feature>
<evidence type="ECO:0000256" key="1">
    <source>
        <dbReference type="SAM" id="MobiDB-lite"/>
    </source>
</evidence>
<dbReference type="AlphaFoldDB" id="A0AAV9ZFI6"/>
<evidence type="ECO:0000313" key="3">
    <source>
        <dbReference type="Proteomes" id="UP001362999"/>
    </source>
</evidence>
<organism evidence="2 3">
    <name type="scientific">Favolaschia claudopus</name>
    <dbReference type="NCBI Taxonomy" id="2862362"/>
    <lineage>
        <taxon>Eukaryota</taxon>
        <taxon>Fungi</taxon>
        <taxon>Dikarya</taxon>
        <taxon>Basidiomycota</taxon>
        <taxon>Agaricomycotina</taxon>
        <taxon>Agaricomycetes</taxon>
        <taxon>Agaricomycetidae</taxon>
        <taxon>Agaricales</taxon>
        <taxon>Marasmiineae</taxon>
        <taxon>Mycenaceae</taxon>
        <taxon>Favolaschia</taxon>
    </lineage>
</organism>
<sequence>MPKSFNSDQLAFNTWMARELAAEPPDLSPRQSYTREITLEDVEGMKKHIKKNGLDTAVGVDGFSYKDCLQIPNENLLEFFRYCLKNQDIPRPWLVSLLIGILKKDEDPFEPSSYRLIALEYCMLKILSGLNWLNSGSMDQWLPDCAARRKICFRVPVLAGYSYWISRFTASVEYIYLRSDFTLTVHPDDVELNGMPVPNVEHVDDIAKASTSLPGFQMHLNDAQLWADNNGCETSIPKCLAQVFGGRQKSSHAFHLDGNYIQQVKKACYLGIWFKTGSKNIFREQYHLKSKKASTAANVVLGLDRFVGTLPAWDLHTLYMACIDPYLIARISAKKNAWSRSDAASTNEQRRMLGKEIVKAKHGSQKVREGGNQTEYQSSRAQGPTKGEVTRSQG</sequence>
<dbReference type="EMBL" id="JAWWNJ010000152">
    <property type="protein sequence ID" value="KAK6981237.1"/>
    <property type="molecule type" value="Genomic_DNA"/>
</dbReference>
<proteinExistence type="predicted"/>
<reference evidence="2 3" key="1">
    <citation type="journal article" date="2024" name="J Genomics">
        <title>Draft genome sequencing and assembly of Favolaschia claudopus CIRM-BRFM 2984 isolated from oak limbs.</title>
        <authorList>
            <person name="Navarro D."/>
            <person name="Drula E."/>
            <person name="Chaduli D."/>
            <person name="Cazenave R."/>
            <person name="Ahrendt S."/>
            <person name="Wang J."/>
            <person name="Lipzen A."/>
            <person name="Daum C."/>
            <person name="Barry K."/>
            <person name="Grigoriev I.V."/>
            <person name="Favel A."/>
            <person name="Rosso M.N."/>
            <person name="Martin F."/>
        </authorList>
    </citation>
    <scope>NUCLEOTIDE SEQUENCE [LARGE SCALE GENOMIC DNA]</scope>
    <source>
        <strain evidence="2 3">CIRM-BRFM 2984</strain>
    </source>
</reference>
<dbReference type="Proteomes" id="UP001362999">
    <property type="component" value="Unassembled WGS sequence"/>
</dbReference>
<evidence type="ECO:0008006" key="4">
    <source>
        <dbReference type="Google" id="ProtNLM"/>
    </source>
</evidence>
<accession>A0AAV9ZFI6</accession>
<evidence type="ECO:0000313" key="2">
    <source>
        <dbReference type="EMBL" id="KAK6981237.1"/>
    </source>
</evidence>
<feature type="region of interest" description="Disordered" evidence="1">
    <location>
        <begin position="359"/>
        <end position="394"/>
    </location>
</feature>
<protein>
    <recommendedName>
        <fullName evidence="4">Reverse transcriptase</fullName>
    </recommendedName>
</protein>
<name>A0AAV9ZFI6_9AGAR</name>
<gene>
    <name evidence="2" type="ORF">R3P38DRAFT_2808333</name>
</gene>
<comment type="caution">
    <text evidence="2">The sequence shown here is derived from an EMBL/GenBank/DDBJ whole genome shotgun (WGS) entry which is preliminary data.</text>
</comment>